<feature type="transmembrane region" description="Helical" evidence="5">
    <location>
        <begin position="123"/>
        <end position="142"/>
    </location>
</feature>
<comment type="caution">
    <text evidence="7">The sequence shown here is derived from an EMBL/GenBank/DDBJ whole genome shotgun (WGS) entry which is preliminary data.</text>
</comment>
<sequence>MPPTLIIEYVRRPMPLLVLAGLFIFLSLFDYRQLTSLPLLRTPSALLGLILALAFTLSRALSYRLHRGPQAWLFLLIGATLIAELLRLLSVDGSQFRYYMQWLQVFILFIILLDLAQDPRALPILWGSVVVAAVFLALLALLGGTEMARGRSGYDEINLNHQAYLFTLGLMTLIWLLMEKLRALPLWHLLAGIAGVALLLLAILKTGSRGAFLSMVAGLVLLLWLGARKRNASAYAYLLPPLILLVVWQVFTNDLVVERLFNTVAGQEDNSRLVIWSRAGHMLAQQPWIGHGPDFMRLLGGYYQPGVVINTHNGYLQVLLAFGIPAFIFWLGLVGSALWRCWRVRSTPAGALFISVMAVTLMFGMTSDLAFDRFFWVTLALAANVGAYQWSPSLAPLASHVPGSRVTDHHT</sequence>
<feature type="transmembrane region" description="Helical" evidence="5">
    <location>
        <begin position="43"/>
        <end position="61"/>
    </location>
</feature>
<keyword evidence="8" id="KW-1185">Reference proteome</keyword>
<feature type="transmembrane region" description="Helical" evidence="5">
    <location>
        <begin position="351"/>
        <end position="371"/>
    </location>
</feature>
<dbReference type="Pfam" id="PF04932">
    <property type="entry name" value="Wzy_C"/>
    <property type="match status" value="1"/>
</dbReference>
<dbReference type="InterPro" id="IPR051533">
    <property type="entry name" value="WaaL-like"/>
</dbReference>
<dbReference type="EMBL" id="JASCQO010000035">
    <property type="protein sequence ID" value="MDI5934165.1"/>
    <property type="molecule type" value="Genomic_DNA"/>
</dbReference>
<protein>
    <submittedName>
        <fullName evidence="7">O-antigen ligase family protein</fullName>
    </submittedName>
</protein>
<feature type="transmembrane region" description="Helical" evidence="5">
    <location>
        <begin position="96"/>
        <end position="116"/>
    </location>
</feature>
<dbReference type="PANTHER" id="PTHR37422">
    <property type="entry name" value="TEICHURONIC ACID BIOSYNTHESIS PROTEIN TUAE"/>
    <property type="match status" value="1"/>
</dbReference>
<keyword evidence="3 5" id="KW-1133">Transmembrane helix</keyword>
<feature type="transmembrane region" description="Helical" evidence="5">
    <location>
        <begin position="315"/>
        <end position="339"/>
    </location>
</feature>
<keyword evidence="7" id="KW-0436">Ligase</keyword>
<feature type="transmembrane region" description="Helical" evidence="5">
    <location>
        <begin position="185"/>
        <end position="204"/>
    </location>
</feature>
<feature type="transmembrane region" description="Helical" evidence="5">
    <location>
        <begin position="73"/>
        <end position="90"/>
    </location>
</feature>
<evidence type="ECO:0000256" key="2">
    <source>
        <dbReference type="ARBA" id="ARBA00022692"/>
    </source>
</evidence>
<proteinExistence type="predicted"/>
<reference evidence="7 8" key="1">
    <citation type="submission" date="2023-04" db="EMBL/GenBank/DDBJ databases">
        <title>Halomonas strains isolated from rhizosphere soil.</title>
        <authorList>
            <person name="Xu L."/>
            <person name="Sun J.-Q."/>
        </authorList>
    </citation>
    <scope>NUCLEOTIDE SEQUENCE [LARGE SCALE GENOMIC DNA]</scope>
    <source>
        <strain evidence="7 8">LN1S58</strain>
    </source>
</reference>
<keyword evidence="2 5" id="KW-0812">Transmembrane</keyword>
<dbReference type="PANTHER" id="PTHR37422:SF13">
    <property type="entry name" value="LIPOPOLYSACCHARIDE BIOSYNTHESIS PROTEIN PA4999-RELATED"/>
    <property type="match status" value="1"/>
</dbReference>
<evidence type="ECO:0000313" key="8">
    <source>
        <dbReference type="Proteomes" id="UP001244242"/>
    </source>
</evidence>
<evidence type="ECO:0000313" key="7">
    <source>
        <dbReference type="EMBL" id="MDI5934165.1"/>
    </source>
</evidence>
<feature type="transmembrane region" description="Helical" evidence="5">
    <location>
        <begin position="162"/>
        <end position="178"/>
    </location>
</feature>
<dbReference type="Proteomes" id="UP001244242">
    <property type="component" value="Unassembled WGS sequence"/>
</dbReference>
<dbReference type="GO" id="GO:0016874">
    <property type="term" value="F:ligase activity"/>
    <property type="evidence" value="ECO:0007669"/>
    <property type="project" value="UniProtKB-KW"/>
</dbReference>
<name>A0ABT6VKF5_9GAMM</name>
<organism evidence="7 8">
    <name type="scientific">Halomonas kalidii</name>
    <dbReference type="NCBI Taxonomy" id="3043293"/>
    <lineage>
        <taxon>Bacteria</taxon>
        <taxon>Pseudomonadati</taxon>
        <taxon>Pseudomonadota</taxon>
        <taxon>Gammaproteobacteria</taxon>
        <taxon>Oceanospirillales</taxon>
        <taxon>Halomonadaceae</taxon>
        <taxon>Halomonas</taxon>
    </lineage>
</organism>
<feature type="transmembrane region" description="Helical" evidence="5">
    <location>
        <begin position="210"/>
        <end position="227"/>
    </location>
</feature>
<accession>A0ABT6VKF5</accession>
<keyword evidence="4 5" id="KW-0472">Membrane</keyword>
<dbReference type="RefSeq" id="WP_282721636.1">
    <property type="nucleotide sequence ID" value="NZ_JASCQO010000035.1"/>
</dbReference>
<dbReference type="InterPro" id="IPR007016">
    <property type="entry name" value="O-antigen_ligase-rel_domated"/>
</dbReference>
<gene>
    <name evidence="7" type="ORF">QLQ84_10230</name>
</gene>
<evidence type="ECO:0000256" key="1">
    <source>
        <dbReference type="ARBA" id="ARBA00004141"/>
    </source>
</evidence>
<feature type="transmembrane region" description="Helical" evidence="5">
    <location>
        <begin position="12"/>
        <end position="31"/>
    </location>
</feature>
<evidence type="ECO:0000256" key="3">
    <source>
        <dbReference type="ARBA" id="ARBA00022989"/>
    </source>
</evidence>
<comment type="subcellular location">
    <subcellularLocation>
        <location evidence="1">Membrane</location>
        <topology evidence="1">Multi-pass membrane protein</topology>
    </subcellularLocation>
</comment>
<evidence type="ECO:0000256" key="4">
    <source>
        <dbReference type="ARBA" id="ARBA00023136"/>
    </source>
</evidence>
<evidence type="ECO:0000256" key="5">
    <source>
        <dbReference type="SAM" id="Phobius"/>
    </source>
</evidence>
<evidence type="ECO:0000259" key="6">
    <source>
        <dbReference type="Pfam" id="PF04932"/>
    </source>
</evidence>
<feature type="transmembrane region" description="Helical" evidence="5">
    <location>
        <begin position="234"/>
        <end position="251"/>
    </location>
</feature>
<feature type="domain" description="O-antigen ligase-related" evidence="6">
    <location>
        <begin position="195"/>
        <end position="331"/>
    </location>
</feature>